<proteinExistence type="predicted"/>
<organism evidence="1 2">
    <name type="scientific">Plectosphaerella plurivora</name>
    <dbReference type="NCBI Taxonomy" id="936078"/>
    <lineage>
        <taxon>Eukaryota</taxon>
        <taxon>Fungi</taxon>
        <taxon>Dikarya</taxon>
        <taxon>Ascomycota</taxon>
        <taxon>Pezizomycotina</taxon>
        <taxon>Sordariomycetes</taxon>
        <taxon>Hypocreomycetidae</taxon>
        <taxon>Glomerellales</taxon>
        <taxon>Plectosphaerellaceae</taxon>
        <taxon>Plectosphaerella</taxon>
    </lineage>
</organism>
<comment type="caution">
    <text evidence="1">The sequence shown here is derived from an EMBL/GenBank/DDBJ whole genome shotgun (WGS) entry which is preliminary data.</text>
</comment>
<name>A0A9P8VF91_9PEZI</name>
<sequence>MDTDPVCFEQAWYSMRNDQITLDGLVDLIVQHFNGIRHPEDEKLDDASVRESARRDLVEASAKVCMADPTCHLPAAQLRTILLVCIKEATVNAEDLKDIDGDSASILTSPAAVQLLVALCITAKKKELAKSLIASLPSPPPRSHLIFDAPGHGYPYCLTAHSALQYHKDNACDVWLQLLDADWALADVRMFRWATSSPVSADAVGLVGALVERGLHPDREIAEHALSSGPMDLIPVILESYKPSDIRDEHKILKAAAVRKSPEEAIAAFKLLFSRGISDINWIDSNTHVEYISRNWPLYDPRGICEMSYSWSPEQTVLHTAIMGGHINTIEWLIGQGATNQVDGWWRDAYNTAIFNDRPEVVELLSKLGVEGSPKLTKFELWDPRRTVDQARELWRAREKPQEEKEGCVFL</sequence>
<dbReference type="InterPro" id="IPR036770">
    <property type="entry name" value="Ankyrin_rpt-contain_sf"/>
</dbReference>
<dbReference type="EMBL" id="JAGSXJ010000007">
    <property type="protein sequence ID" value="KAH6689787.1"/>
    <property type="molecule type" value="Genomic_DNA"/>
</dbReference>
<protein>
    <recommendedName>
        <fullName evidence="3">Ankyrin repeat protein</fullName>
    </recommendedName>
</protein>
<keyword evidence="2" id="KW-1185">Reference proteome</keyword>
<evidence type="ECO:0000313" key="1">
    <source>
        <dbReference type="EMBL" id="KAH6689787.1"/>
    </source>
</evidence>
<dbReference type="OrthoDB" id="341259at2759"/>
<dbReference type="Gene3D" id="1.25.40.20">
    <property type="entry name" value="Ankyrin repeat-containing domain"/>
    <property type="match status" value="1"/>
</dbReference>
<dbReference type="Proteomes" id="UP000770015">
    <property type="component" value="Unassembled WGS sequence"/>
</dbReference>
<gene>
    <name evidence="1" type="ORF">F5X68DRAFT_260385</name>
</gene>
<accession>A0A9P8VF91</accession>
<dbReference type="SUPFAM" id="SSF48403">
    <property type="entry name" value="Ankyrin repeat"/>
    <property type="match status" value="1"/>
</dbReference>
<reference evidence="1" key="1">
    <citation type="journal article" date="2021" name="Nat. Commun.">
        <title>Genetic determinants of endophytism in the Arabidopsis root mycobiome.</title>
        <authorList>
            <person name="Mesny F."/>
            <person name="Miyauchi S."/>
            <person name="Thiergart T."/>
            <person name="Pickel B."/>
            <person name="Atanasova L."/>
            <person name="Karlsson M."/>
            <person name="Huettel B."/>
            <person name="Barry K.W."/>
            <person name="Haridas S."/>
            <person name="Chen C."/>
            <person name="Bauer D."/>
            <person name="Andreopoulos W."/>
            <person name="Pangilinan J."/>
            <person name="LaButti K."/>
            <person name="Riley R."/>
            <person name="Lipzen A."/>
            <person name="Clum A."/>
            <person name="Drula E."/>
            <person name="Henrissat B."/>
            <person name="Kohler A."/>
            <person name="Grigoriev I.V."/>
            <person name="Martin F.M."/>
            <person name="Hacquard S."/>
        </authorList>
    </citation>
    <scope>NUCLEOTIDE SEQUENCE</scope>
    <source>
        <strain evidence="1">MPI-SDFR-AT-0117</strain>
    </source>
</reference>
<evidence type="ECO:0008006" key="3">
    <source>
        <dbReference type="Google" id="ProtNLM"/>
    </source>
</evidence>
<dbReference type="AlphaFoldDB" id="A0A9P8VF91"/>
<evidence type="ECO:0000313" key="2">
    <source>
        <dbReference type="Proteomes" id="UP000770015"/>
    </source>
</evidence>